<evidence type="ECO:0000313" key="2">
    <source>
        <dbReference type="EMBL" id="TCV83812.1"/>
    </source>
</evidence>
<accession>A0A4R3XXL4</accession>
<evidence type="ECO:0000313" key="4">
    <source>
        <dbReference type="Proteomes" id="UP000294619"/>
    </source>
</evidence>
<dbReference type="InterPro" id="IPR038750">
    <property type="entry name" value="YczE/YyaS-like"/>
</dbReference>
<dbReference type="PANTHER" id="PTHR40078">
    <property type="entry name" value="INTEGRAL MEMBRANE PROTEIN-RELATED"/>
    <property type="match status" value="1"/>
</dbReference>
<protein>
    <submittedName>
        <fullName evidence="3">YitT family protein</fullName>
    </submittedName>
</protein>
<dbReference type="EMBL" id="SMCP01000013">
    <property type="protein sequence ID" value="TCV83812.1"/>
    <property type="molecule type" value="Genomic_DNA"/>
</dbReference>
<dbReference type="Pfam" id="PF19700">
    <property type="entry name" value="DUF6198"/>
    <property type="match status" value="1"/>
</dbReference>
<proteinExistence type="predicted"/>
<sequence>MTVNTFKKQFAVLPKTKWSASRLWEFKSRSFVPLCISLILVGIGEGFLLVSNLGSAPWTILSQGIALQTEVSVGVASFIVSCLVMLCWFPLHLKIGLGTVLNIILIAIALGVTAKMVASPATALGQIGYAVIGILLMGTGSAFYLTCHMGAGPRDGLMVGLCQRFKLKVGLVRTLMESSVALIGFLLGGTLGFATLLFAFSIGWVIQLTLYCFTAYDSK</sequence>
<name>A0A4R3XXL4_9PAST</name>
<evidence type="ECO:0000313" key="3">
    <source>
        <dbReference type="EMBL" id="TNG91705.1"/>
    </source>
</evidence>
<feature type="transmembrane region" description="Helical" evidence="1">
    <location>
        <begin position="31"/>
        <end position="51"/>
    </location>
</feature>
<evidence type="ECO:0000313" key="5">
    <source>
        <dbReference type="Proteomes" id="UP000305526"/>
    </source>
</evidence>
<gene>
    <name evidence="2" type="ORF">EDC16_1137</name>
    <name evidence="3" type="ORF">FHQ21_06810</name>
</gene>
<dbReference type="AlphaFoldDB" id="A0A4R3XXL4"/>
<feature type="transmembrane region" description="Helical" evidence="1">
    <location>
        <begin position="127"/>
        <end position="146"/>
    </location>
</feature>
<reference evidence="2 4" key="1">
    <citation type="submission" date="2019-03" db="EMBL/GenBank/DDBJ databases">
        <title>Genomic Encyclopedia of Type Strains, Phase IV (KMG-IV): sequencing the most valuable type-strain genomes for metagenomic binning, comparative biology and taxonomic classification.</title>
        <authorList>
            <person name="Goeker M."/>
        </authorList>
    </citation>
    <scope>NUCLEOTIDE SEQUENCE [LARGE SCALE GENOMIC DNA]</scope>
    <source>
        <strain evidence="2 4">DSM 28140</strain>
    </source>
</reference>
<keyword evidence="1" id="KW-0472">Membrane</keyword>
<keyword evidence="1" id="KW-1133">Transmembrane helix</keyword>
<keyword evidence="5" id="KW-1185">Reference proteome</keyword>
<comment type="caution">
    <text evidence="2">The sequence shown here is derived from an EMBL/GenBank/DDBJ whole genome shotgun (WGS) entry which is preliminary data.</text>
</comment>
<reference evidence="3 5" key="2">
    <citation type="submission" date="2019-05" db="EMBL/GenBank/DDBJ databases">
        <title>Pasteurellaceae isolates from reptiles.</title>
        <authorList>
            <person name="Bojesen A.M."/>
            <person name="Lund E."/>
        </authorList>
    </citation>
    <scope>NUCLEOTIDE SEQUENCE [LARGE SCALE GENOMIC DNA]</scope>
    <source>
        <strain evidence="3 5">ELNT2x</strain>
    </source>
</reference>
<keyword evidence="1" id="KW-0812">Transmembrane</keyword>
<dbReference type="Proteomes" id="UP000305526">
    <property type="component" value="Unassembled WGS sequence"/>
</dbReference>
<dbReference type="RefSeq" id="WP_132967957.1">
    <property type="nucleotide sequence ID" value="NZ_LEKL01000011.1"/>
</dbReference>
<evidence type="ECO:0000256" key="1">
    <source>
        <dbReference type="SAM" id="Phobius"/>
    </source>
</evidence>
<feature type="transmembrane region" description="Helical" evidence="1">
    <location>
        <begin position="71"/>
        <end position="91"/>
    </location>
</feature>
<dbReference type="Proteomes" id="UP000294619">
    <property type="component" value="Unassembled WGS sequence"/>
</dbReference>
<organism evidence="2 4">
    <name type="scientific">Testudinibacter aquarius</name>
    <dbReference type="NCBI Taxonomy" id="1524974"/>
    <lineage>
        <taxon>Bacteria</taxon>
        <taxon>Pseudomonadati</taxon>
        <taxon>Pseudomonadota</taxon>
        <taxon>Gammaproteobacteria</taxon>
        <taxon>Pasteurellales</taxon>
        <taxon>Pasteurellaceae</taxon>
        <taxon>Testudinibacter</taxon>
    </lineage>
</organism>
<dbReference type="PANTHER" id="PTHR40078:SF1">
    <property type="entry name" value="INTEGRAL MEMBRANE PROTEIN"/>
    <property type="match status" value="1"/>
</dbReference>
<feature type="transmembrane region" description="Helical" evidence="1">
    <location>
        <begin position="193"/>
        <end position="216"/>
    </location>
</feature>
<dbReference type="EMBL" id="VDGV01000051">
    <property type="protein sequence ID" value="TNG91705.1"/>
    <property type="molecule type" value="Genomic_DNA"/>
</dbReference>